<keyword evidence="1" id="KW-1133">Transmembrane helix</keyword>
<evidence type="ECO:0000256" key="1">
    <source>
        <dbReference type="SAM" id="Phobius"/>
    </source>
</evidence>
<dbReference type="InterPro" id="IPR050445">
    <property type="entry name" value="Bact_polysacc_biosynth/exp"/>
</dbReference>
<dbReference type="GO" id="GO:0005886">
    <property type="term" value="C:plasma membrane"/>
    <property type="evidence" value="ECO:0007669"/>
    <property type="project" value="TreeGrafter"/>
</dbReference>
<dbReference type="PANTHER" id="PTHR32309">
    <property type="entry name" value="TYROSINE-PROTEIN KINASE"/>
    <property type="match status" value="1"/>
</dbReference>
<accession>A0A5E7DU60</accession>
<dbReference type="GO" id="GO:0004713">
    <property type="term" value="F:protein tyrosine kinase activity"/>
    <property type="evidence" value="ECO:0007669"/>
    <property type="project" value="TreeGrafter"/>
</dbReference>
<organism evidence="2 3">
    <name type="scientific">Pseudomonas fluorescens</name>
    <dbReference type="NCBI Taxonomy" id="294"/>
    <lineage>
        <taxon>Bacteria</taxon>
        <taxon>Pseudomonadati</taxon>
        <taxon>Pseudomonadota</taxon>
        <taxon>Gammaproteobacteria</taxon>
        <taxon>Pseudomonadales</taxon>
        <taxon>Pseudomonadaceae</taxon>
        <taxon>Pseudomonas</taxon>
    </lineage>
</organism>
<dbReference type="AlphaFoldDB" id="A0A5E7DU60"/>
<dbReference type="Proteomes" id="UP000337909">
    <property type="component" value="Unassembled WGS sequence"/>
</dbReference>
<keyword evidence="1" id="KW-0472">Membrane</keyword>
<protein>
    <submittedName>
        <fullName evidence="2">Uncharacterized protein</fullName>
    </submittedName>
</protein>
<proteinExistence type="predicted"/>
<evidence type="ECO:0000313" key="3">
    <source>
        <dbReference type="Proteomes" id="UP000337909"/>
    </source>
</evidence>
<dbReference type="EMBL" id="CABVHQ010000034">
    <property type="protein sequence ID" value="VVO12024.1"/>
    <property type="molecule type" value="Genomic_DNA"/>
</dbReference>
<name>A0A5E7DU60_PSEFL</name>
<gene>
    <name evidence="2" type="ORF">PS691_03483</name>
</gene>
<evidence type="ECO:0000313" key="2">
    <source>
        <dbReference type="EMBL" id="VVO12024.1"/>
    </source>
</evidence>
<reference evidence="2 3" key="1">
    <citation type="submission" date="2019-09" db="EMBL/GenBank/DDBJ databases">
        <authorList>
            <person name="Chandra G."/>
            <person name="Truman W A."/>
        </authorList>
    </citation>
    <scope>NUCLEOTIDE SEQUENCE [LARGE SCALE GENOMIC DNA]</scope>
    <source>
        <strain evidence="2">PS691</strain>
    </source>
</reference>
<sequence>MHMSSTGKYKGWRLTLGLIVAPLVLAIVYYGLFAVDRFVSSAQVVVRQEGNNPGAQLPGLGILLTGSNPASREETLYLREYIVSMGMMELLEKRLRWVDQYAQQRNDPFFWLSQDTPREDLLEYYQRMVTAHYDEITGLLKVEVQAYSPELAEQMVRTILEASEQFVNEVSHSIAREQMRFAHGELEGAKNNYGQRKEELLRFQNINKVLDGKSSAQGRASIIDTLEGEYSKEQAALTEMLYKLRPDAPQVKQQKQRVNAIREQLSAEKRLLVSAPDGDQLNVVASRFQQLTLDAGIAEETYKTAVAALDNARIEASKKIRTLVTVISPNTPQIAIYPQRWYDLATIFLALLMLYGITRFLIASIEDHRD</sequence>
<feature type="transmembrane region" description="Helical" evidence="1">
    <location>
        <begin position="12"/>
        <end position="32"/>
    </location>
</feature>
<keyword evidence="1" id="KW-0812">Transmembrane</keyword>
<dbReference type="PANTHER" id="PTHR32309:SF13">
    <property type="entry name" value="FERRIC ENTEROBACTIN TRANSPORT PROTEIN FEPE"/>
    <property type="match status" value="1"/>
</dbReference>
<feature type="transmembrane region" description="Helical" evidence="1">
    <location>
        <begin position="341"/>
        <end position="362"/>
    </location>
</feature>